<keyword evidence="4" id="KW-0479">Metal-binding</keyword>
<protein>
    <submittedName>
        <fullName evidence="7">Polyprenyl synthetase family protein</fullName>
    </submittedName>
</protein>
<evidence type="ECO:0000256" key="6">
    <source>
        <dbReference type="RuleBase" id="RU004466"/>
    </source>
</evidence>
<keyword evidence="3 6" id="KW-0808">Transferase</keyword>
<dbReference type="SFLD" id="SFLDG01017">
    <property type="entry name" value="Polyprenyl_Transferase_Like"/>
    <property type="match status" value="1"/>
</dbReference>
<dbReference type="PROSITE" id="PS00723">
    <property type="entry name" value="POLYPRENYL_SYNTHASE_1"/>
    <property type="match status" value="1"/>
</dbReference>
<evidence type="ECO:0000256" key="5">
    <source>
        <dbReference type="ARBA" id="ARBA00022842"/>
    </source>
</evidence>
<accession>A0A831TGI3</accession>
<dbReference type="PROSITE" id="PS00444">
    <property type="entry name" value="POLYPRENYL_SYNTHASE_2"/>
    <property type="match status" value="1"/>
</dbReference>
<dbReference type="InterPro" id="IPR033749">
    <property type="entry name" value="Polyprenyl_synt_CS"/>
</dbReference>
<keyword evidence="5" id="KW-0460">Magnesium</keyword>
<dbReference type="AlphaFoldDB" id="A0A831TGI3"/>
<evidence type="ECO:0000256" key="1">
    <source>
        <dbReference type="ARBA" id="ARBA00001946"/>
    </source>
</evidence>
<dbReference type="PANTHER" id="PTHR12001:SF69">
    <property type="entry name" value="ALL TRANS-POLYPRENYL-DIPHOSPHATE SYNTHASE PDSS1"/>
    <property type="match status" value="1"/>
</dbReference>
<dbReference type="SFLD" id="SFLDS00005">
    <property type="entry name" value="Isoprenoid_Synthase_Type_I"/>
    <property type="match status" value="1"/>
</dbReference>
<sequence length="317" mass="34557">MRPDLKRVEDRLLEETALEYPLVGDILRGLIGAGGKRLRPLLVLLAARAFNYDLDRLVPAAAGIELLHTASLIHDDSIDHAELRRGQPTLNSVLPPEVVIMVGDYMFARSAMLAASTMNPRVLAVFANCLGSICDGQLREIFAARRADVSLDDYQRRIYGKTAALFAGSAEIGAILGDATDKEIDALRRYGGHLGMAFQIVDDVLDLRESTDHIGKPAGHDLRQGTVTLPTMLFLQNRLGDASSLALVEHVLTESAPGDHEVAAAVLAIRRSGAIEQAIELAWQYVEQAREALEAIPEGETRDMLAALAEHAVQRHY</sequence>
<dbReference type="SUPFAM" id="SSF48576">
    <property type="entry name" value="Terpenoid synthases"/>
    <property type="match status" value="1"/>
</dbReference>
<evidence type="ECO:0000256" key="3">
    <source>
        <dbReference type="ARBA" id="ARBA00022679"/>
    </source>
</evidence>
<dbReference type="InterPro" id="IPR000092">
    <property type="entry name" value="Polyprenyl_synt"/>
</dbReference>
<dbReference type="EMBL" id="DSIY01000220">
    <property type="protein sequence ID" value="HEG91656.1"/>
    <property type="molecule type" value="Genomic_DNA"/>
</dbReference>
<proteinExistence type="inferred from homology"/>
<dbReference type="GO" id="GO:0046872">
    <property type="term" value="F:metal ion binding"/>
    <property type="evidence" value="ECO:0007669"/>
    <property type="project" value="UniProtKB-KW"/>
</dbReference>
<dbReference type="GO" id="GO:0004659">
    <property type="term" value="F:prenyltransferase activity"/>
    <property type="evidence" value="ECO:0007669"/>
    <property type="project" value="InterPro"/>
</dbReference>
<organism evidence="7">
    <name type="scientific">Thermorudis peleae</name>
    <dbReference type="NCBI Taxonomy" id="1382356"/>
    <lineage>
        <taxon>Bacteria</taxon>
        <taxon>Pseudomonadati</taxon>
        <taxon>Thermomicrobiota</taxon>
        <taxon>Thermomicrobia</taxon>
        <taxon>Thermomicrobia incertae sedis</taxon>
        <taxon>Thermorudis</taxon>
    </lineage>
</organism>
<comment type="caution">
    <text evidence="7">The sequence shown here is derived from an EMBL/GenBank/DDBJ whole genome shotgun (WGS) entry which is preliminary data.</text>
</comment>
<dbReference type="PANTHER" id="PTHR12001">
    <property type="entry name" value="GERANYLGERANYL PYROPHOSPHATE SYNTHASE"/>
    <property type="match status" value="1"/>
</dbReference>
<dbReference type="InterPro" id="IPR008949">
    <property type="entry name" value="Isoprenoid_synthase_dom_sf"/>
</dbReference>
<dbReference type="Pfam" id="PF00348">
    <property type="entry name" value="polyprenyl_synt"/>
    <property type="match status" value="1"/>
</dbReference>
<evidence type="ECO:0000256" key="2">
    <source>
        <dbReference type="ARBA" id="ARBA00006706"/>
    </source>
</evidence>
<dbReference type="GO" id="GO:0008299">
    <property type="term" value="P:isoprenoid biosynthetic process"/>
    <property type="evidence" value="ECO:0007669"/>
    <property type="project" value="InterPro"/>
</dbReference>
<reference evidence="7" key="1">
    <citation type="journal article" date="2020" name="mSystems">
        <title>Genome- and Community-Level Interaction Insights into Carbon Utilization and Element Cycling Functions of Hydrothermarchaeota in Hydrothermal Sediment.</title>
        <authorList>
            <person name="Zhou Z."/>
            <person name="Liu Y."/>
            <person name="Xu W."/>
            <person name="Pan J."/>
            <person name="Luo Z.H."/>
            <person name="Li M."/>
        </authorList>
    </citation>
    <scope>NUCLEOTIDE SEQUENCE [LARGE SCALE GENOMIC DNA]</scope>
    <source>
        <strain evidence="7">SpSt-210</strain>
    </source>
</reference>
<evidence type="ECO:0000256" key="4">
    <source>
        <dbReference type="ARBA" id="ARBA00022723"/>
    </source>
</evidence>
<gene>
    <name evidence="7" type="ORF">ENP34_09505</name>
</gene>
<dbReference type="Gene3D" id="1.10.600.10">
    <property type="entry name" value="Farnesyl Diphosphate Synthase"/>
    <property type="match status" value="1"/>
</dbReference>
<name>A0A831TGI3_9BACT</name>
<comment type="cofactor">
    <cofactor evidence="1">
        <name>Mg(2+)</name>
        <dbReference type="ChEBI" id="CHEBI:18420"/>
    </cofactor>
</comment>
<comment type="similarity">
    <text evidence="2 6">Belongs to the FPP/GGPP synthase family.</text>
</comment>
<dbReference type="CDD" id="cd00685">
    <property type="entry name" value="Trans_IPPS_HT"/>
    <property type="match status" value="1"/>
</dbReference>
<evidence type="ECO:0000313" key="7">
    <source>
        <dbReference type="EMBL" id="HEG91656.1"/>
    </source>
</evidence>